<dbReference type="PANTHER" id="PTHR39339:SF1">
    <property type="entry name" value="CHAD DOMAIN-CONTAINING PROTEIN"/>
    <property type="match status" value="1"/>
</dbReference>
<dbReference type="RefSeq" id="WP_051186491.1">
    <property type="nucleotide sequence ID" value="NZ_QJKF01000007.1"/>
</dbReference>
<gene>
    <name evidence="3" type="ORF">DFR70_10724</name>
</gene>
<name>A0A318JX12_9NOCA</name>
<keyword evidence="4" id="KW-1185">Reference proteome</keyword>
<dbReference type="PANTHER" id="PTHR39339">
    <property type="entry name" value="SLR1444 PROTEIN"/>
    <property type="match status" value="1"/>
</dbReference>
<dbReference type="Proteomes" id="UP000247569">
    <property type="component" value="Unassembled WGS sequence"/>
</dbReference>
<feature type="compositionally biased region" description="Basic and acidic residues" evidence="1">
    <location>
        <begin position="138"/>
        <end position="148"/>
    </location>
</feature>
<dbReference type="Gene3D" id="1.40.20.10">
    <property type="entry name" value="CHAD domain"/>
    <property type="match status" value="1"/>
</dbReference>
<feature type="domain" description="CHAD" evidence="2">
    <location>
        <begin position="2"/>
        <end position="418"/>
    </location>
</feature>
<evidence type="ECO:0000259" key="2">
    <source>
        <dbReference type="PROSITE" id="PS51708"/>
    </source>
</evidence>
<dbReference type="Pfam" id="PF05235">
    <property type="entry name" value="CHAD"/>
    <property type="match status" value="1"/>
</dbReference>
<proteinExistence type="predicted"/>
<protein>
    <submittedName>
        <fullName evidence="3">CHAD domain-containing protein</fullName>
    </submittedName>
</protein>
<dbReference type="EMBL" id="QJKF01000007">
    <property type="protein sequence ID" value="PXX62157.1"/>
    <property type="molecule type" value="Genomic_DNA"/>
</dbReference>
<sequence length="419" mass="45311">MTATAGAAIVAALADNVDRLLAAEPEVRADEPDSIHQMRVATRRLRSVLRSYRGLFERAPAAALGEELKWLATVLGVARDAEVRAERFEKLLAEHGRAAELSAADLGTEARAEHPRAPEHAAADVDAEARVDKQLAEHNAEARTERRPAAIHSAADLDTEAPAKHIDKQLTEHDRAPEHAATDVDAEPCIDKQLAEHGRAFEHAAAKLDTEAHVDNQLAERGPAAIHSAADLDAVTARLVTAEHERYAAAHADVLVALDSARYRELRDELTEWRTDPPLRAARAEVPAADFFTVVLERDRERVQGLIKREPTVTAADRIELLHDIRKSAKRLRYSCEAAEPVLGPAAADLGSRAKRLQTVLGDHRDAVESQHAIYGVAANAGAAGEDTALYRVLAGAEDTAARQALTRYPESAAALSAD</sequence>
<dbReference type="AlphaFoldDB" id="A0A318JX12"/>
<comment type="caution">
    <text evidence="3">The sequence shown here is derived from an EMBL/GenBank/DDBJ whole genome shotgun (WGS) entry which is preliminary data.</text>
</comment>
<evidence type="ECO:0000313" key="4">
    <source>
        <dbReference type="Proteomes" id="UP000247569"/>
    </source>
</evidence>
<evidence type="ECO:0000256" key="1">
    <source>
        <dbReference type="SAM" id="MobiDB-lite"/>
    </source>
</evidence>
<feature type="region of interest" description="Disordered" evidence="1">
    <location>
        <begin position="138"/>
        <end position="162"/>
    </location>
</feature>
<reference evidence="3 4" key="1">
    <citation type="submission" date="2018-05" db="EMBL/GenBank/DDBJ databases">
        <title>Genomic Encyclopedia of Type Strains, Phase IV (KMG-IV): sequencing the most valuable type-strain genomes for metagenomic binning, comparative biology and taxonomic classification.</title>
        <authorList>
            <person name="Goeker M."/>
        </authorList>
    </citation>
    <scope>NUCLEOTIDE SEQUENCE [LARGE SCALE GENOMIC DNA]</scope>
    <source>
        <strain evidence="3 4">DSM 44704</strain>
    </source>
</reference>
<dbReference type="InterPro" id="IPR038186">
    <property type="entry name" value="CHAD_dom_sf"/>
</dbReference>
<dbReference type="PROSITE" id="PS51708">
    <property type="entry name" value="CHAD"/>
    <property type="match status" value="1"/>
</dbReference>
<dbReference type="SMART" id="SM00880">
    <property type="entry name" value="CHAD"/>
    <property type="match status" value="1"/>
</dbReference>
<dbReference type="InterPro" id="IPR007899">
    <property type="entry name" value="CHAD_dom"/>
</dbReference>
<evidence type="ECO:0000313" key="3">
    <source>
        <dbReference type="EMBL" id="PXX62157.1"/>
    </source>
</evidence>
<accession>A0A318JX12</accession>
<organism evidence="3 4">
    <name type="scientific">Nocardia tenerifensis</name>
    <dbReference type="NCBI Taxonomy" id="228006"/>
    <lineage>
        <taxon>Bacteria</taxon>
        <taxon>Bacillati</taxon>
        <taxon>Actinomycetota</taxon>
        <taxon>Actinomycetes</taxon>
        <taxon>Mycobacteriales</taxon>
        <taxon>Nocardiaceae</taxon>
        <taxon>Nocardia</taxon>
    </lineage>
</organism>